<evidence type="ECO:0000313" key="4">
    <source>
        <dbReference type="WBParaSite" id="EVEC_0001308501-mRNA-1"/>
    </source>
</evidence>
<keyword evidence="3" id="KW-1185">Reference proteome</keyword>
<reference evidence="2 3" key="2">
    <citation type="submission" date="2018-10" db="EMBL/GenBank/DDBJ databases">
        <authorList>
            <consortium name="Pathogen Informatics"/>
        </authorList>
    </citation>
    <scope>NUCLEOTIDE SEQUENCE [LARGE SCALE GENOMIC DNA]</scope>
</reference>
<dbReference type="EMBL" id="UXUI01013865">
    <property type="protein sequence ID" value="VDD97488.1"/>
    <property type="molecule type" value="Genomic_DNA"/>
</dbReference>
<keyword evidence="1" id="KW-1133">Transmembrane helix</keyword>
<dbReference type="Proteomes" id="UP000274131">
    <property type="component" value="Unassembled WGS sequence"/>
</dbReference>
<dbReference type="AlphaFoldDB" id="A0A0N4VPZ3"/>
<evidence type="ECO:0000313" key="3">
    <source>
        <dbReference type="Proteomes" id="UP000274131"/>
    </source>
</evidence>
<sequence length="203" mass="23410">MAPRFIRVTLNRWKYVILSVITLYCFLIFPSSTNYPFSKVPHGTSNRVVNRQNVHFRFNVDDVQKQAKTNSEGNTNAELLLEKSEKKASKAYLLSSKKYGDLYIESIVGDFDNSLDDKLNVPQLDQQAPPKIILSWDAQHTAENLNGCTDWNCKFTLDTTKANVSDAILVTRTYKSFSKFRESTQYVVYFSQWNPYRKRLAGI</sequence>
<dbReference type="WBParaSite" id="EVEC_0001308501-mRNA-1">
    <property type="protein sequence ID" value="EVEC_0001308501-mRNA-1"/>
    <property type="gene ID" value="EVEC_0001308501"/>
</dbReference>
<protein>
    <submittedName>
        <fullName evidence="4">Glyco_tran_10_N domain-containing protein</fullName>
    </submittedName>
</protein>
<keyword evidence="1" id="KW-0812">Transmembrane</keyword>
<reference evidence="4" key="1">
    <citation type="submission" date="2017-02" db="UniProtKB">
        <authorList>
            <consortium name="WormBaseParasite"/>
        </authorList>
    </citation>
    <scope>IDENTIFICATION</scope>
</reference>
<proteinExistence type="predicted"/>
<organism evidence="4">
    <name type="scientific">Enterobius vermicularis</name>
    <name type="common">Human pinworm</name>
    <dbReference type="NCBI Taxonomy" id="51028"/>
    <lineage>
        <taxon>Eukaryota</taxon>
        <taxon>Metazoa</taxon>
        <taxon>Ecdysozoa</taxon>
        <taxon>Nematoda</taxon>
        <taxon>Chromadorea</taxon>
        <taxon>Rhabditida</taxon>
        <taxon>Spirurina</taxon>
        <taxon>Oxyuridomorpha</taxon>
        <taxon>Oxyuroidea</taxon>
        <taxon>Oxyuridae</taxon>
        <taxon>Enterobius</taxon>
    </lineage>
</organism>
<evidence type="ECO:0000256" key="1">
    <source>
        <dbReference type="SAM" id="Phobius"/>
    </source>
</evidence>
<name>A0A0N4VPZ3_ENTVE</name>
<gene>
    <name evidence="2" type="ORF">EVEC_LOCUS12239</name>
</gene>
<keyword evidence="1" id="KW-0472">Membrane</keyword>
<accession>A0A0N4VPZ3</accession>
<evidence type="ECO:0000313" key="2">
    <source>
        <dbReference type="EMBL" id="VDD97488.1"/>
    </source>
</evidence>
<feature type="transmembrane region" description="Helical" evidence="1">
    <location>
        <begin position="12"/>
        <end position="29"/>
    </location>
</feature>